<dbReference type="PANTHER" id="PTHR43084">
    <property type="entry name" value="PERSULFIDE DIOXYGENASE ETHE1"/>
    <property type="match status" value="1"/>
</dbReference>
<dbReference type="Pfam" id="PF00753">
    <property type="entry name" value="Lactamase_B"/>
    <property type="match status" value="1"/>
</dbReference>
<dbReference type="Gene3D" id="3.60.15.10">
    <property type="entry name" value="Ribonuclease Z/Hydroxyacylglutathione hydrolase-like"/>
    <property type="match status" value="1"/>
</dbReference>
<dbReference type="InterPro" id="IPR001279">
    <property type="entry name" value="Metallo-B-lactamas"/>
</dbReference>
<evidence type="ECO:0000313" key="3">
    <source>
        <dbReference type="EMBL" id="MBL0418727.1"/>
    </source>
</evidence>
<reference evidence="3" key="1">
    <citation type="submission" date="2021-01" db="EMBL/GenBank/DDBJ databases">
        <title>Ramlibacter sp. strain AW1 16S ribosomal RNA gene Genome sequencing and assembly.</title>
        <authorList>
            <person name="Kang M."/>
        </authorList>
    </citation>
    <scope>NUCLEOTIDE SEQUENCE</scope>
    <source>
        <strain evidence="3">AW1</strain>
    </source>
</reference>
<dbReference type="RefSeq" id="WP_201681815.1">
    <property type="nucleotide sequence ID" value="NZ_JAEQNA010000001.1"/>
</dbReference>
<dbReference type="InterPro" id="IPR036866">
    <property type="entry name" value="RibonucZ/Hydroxyglut_hydro"/>
</dbReference>
<dbReference type="CDD" id="cd00158">
    <property type="entry name" value="RHOD"/>
    <property type="match status" value="1"/>
</dbReference>
<gene>
    <name evidence="3" type="ORF">JI739_00070</name>
</gene>
<dbReference type="CDD" id="cd07724">
    <property type="entry name" value="POD-like_MBL-fold"/>
    <property type="match status" value="1"/>
</dbReference>
<dbReference type="GO" id="GO:0046872">
    <property type="term" value="F:metal ion binding"/>
    <property type="evidence" value="ECO:0007669"/>
    <property type="project" value="UniProtKB-KW"/>
</dbReference>
<keyword evidence="1" id="KW-0479">Metal-binding</keyword>
<dbReference type="SMART" id="SM00450">
    <property type="entry name" value="RHOD"/>
    <property type="match status" value="2"/>
</dbReference>
<protein>
    <submittedName>
        <fullName evidence="3">MBL fold metallo-hydrolase</fullName>
    </submittedName>
</protein>
<dbReference type="GO" id="GO:0050313">
    <property type="term" value="F:sulfur dioxygenase activity"/>
    <property type="evidence" value="ECO:0007669"/>
    <property type="project" value="InterPro"/>
</dbReference>
<dbReference type="InterPro" id="IPR051682">
    <property type="entry name" value="Mito_Persulfide_Diox"/>
</dbReference>
<dbReference type="InterPro" id="IPR036873">
    <property type="entry name" value="Rhodanese-like_dom_sf"/>
</dbReference>
<dbReference type="PANTHER" id="PTHR43084:SF1">
    <property type="entry name" value="PERSULFIDE DIOXYGENASE ETHE1, MITOCHONDRIAL"/>
    <property type="match status" value="1"/>
</dbReference>
<comment type="caution">
    <text evidence="3">The sequence shown here is derived from an EMBL/GenBank/DDBJ whole genome shotgun (WGS) entry which is preliminary data.</text>
</comment>
<evidence type="ECO:0000256" key="1">
    <source>
        <dbReference type="ARBA" id="ARBA00022723"/>
    </source>
</evidence>
<dbReference type="EMBL" id="JAEQNA010000001">
    <property type="protein sequence ID" value="MBL0418727.1"/>
    <property type="molecule type" value="Genomic_DNA"/>
</dbReference>
<organism evidence="3 4">
    <name type="scientific">Ramlibacter aurantiacus</name>
    <dbReference type="NCBI Taxonomy" id="2801330"/>
    <lineage>
        <taxon>Bacteria</taxon>
        <taxon>Pseudomonadati</taxon>
        <taxon>Pseudomonadota</taxon>
        <taxon>Betaproteobacteria</taxon>
        <taxon>Burkholderiales</taxon>
        <taxon>Comamonadaceae</taxon>
        <taxon>Ramlibacter</taxon>
    </lineage>
</organism>
<dbReference type="InterPro" id="IPR044528">
    <property type="entry name" value="POD-like_MBL-fold"/>
</dbReference>
<keyword evidence="4" id="KW-1185">Reference proteome</keyword>
<dbReference type="Proteomes" id="UP000613011">
    <property type="component" value="Unassembled WGS sequence"/>
</dbReference>
<dbReference type="Pfam" id="PF00581">
    <property type="entry name" value="Rhodanese"/>
    <property type="match status" value="2"/>
</dbReference>
<accession>A0A936ZF37</accession>
<evidence type="ECO:0000259" key="2">
    <source>
        <dbReference type="PROSITE" id="PS50206"/>
    </source>
</evidence>
<dbReference type="PROSITE" id="PS50206">
    <property type="entry name" value="RHODANESE_3"/>
    <property type="match status" value="2"/>
</dbReference>
<name>A0A936ZF37_9BURK</name>
<dbReference type="SUPFAM" id="SSF56281">
    <property type="entry name" value="Metallo-hydrolase/oxidoreductase"/>
    <property type="match status" value="1"/>
</dbReference>
<dbReference type="GO" id="GO:0070813">
    <property type="term" value="P:hydrogen sulfide metabolic process"/>
    <property type="evidence" value="ECO:0007669"/>
    <property type="project" value="TreeGrafter"/>
</dbReference>
<dbReference type="SMART" id="SM00849">
    <property type="entry name" value="Lactamase_B"/>
    <property type="match status" value="1"/>
</dbReference>
<feature type="domain" description="Rhodanese" evidence="2">
    <location>
        <begin position="377"/>
        <end position="464"/>
    </location>
</feature>
<dbReference type="SUPFAM" id="SSF52821">
    <property type="entry name" value="Rhodanese/Cell cycle control phosphatase"/>
    <property type="match status" value="2"/>
</dbReference>
<sequence length="465" mass="49856">MSLVFQQLLTEAIGDASYLVGDDSAQVCAVIDPQVDVARYIDAAREQGLAIRYVIQTHTHEDFVSGACALAARVPGSQLCVSGHAQGDYGFEHRPLRDQDELVLGSVRLRVRHTPGHTPEHIALVLSKSGDEPPFAVLSGGALLVGAAGRTDLLGPEQVDELTRQQFESLRRVFMQLPDGVLVYPTHVHGSPCGAAIGDRPTSSIAQEKASNEHLRQPDEASFRRVALSGLPPKPSYYPRLKDTNTAGPEVAVPQPVAALPPREFAKAAESPDVVVIDTRQMLAFGGGHVPKALNFGAAGHLAIQAGWMLDPGRPLLLVLEKDAQLEAVLAELARTGLTRVAGYLAGGMSAWQNEGLALQALQQLHVRDLAQVIERGTHPLTVVDVRAPHEWQEGHVPGATHIFLPELPDALPRLDKHAPVAVYCDSGYRASIAASLLQAQGYDVRNVPGSWQAWRACGLPVASD</sequence>
<proteinExistence type="predicted"/>
<dbReference type="AlphaFoldDB" id="A0A936ZF37"/>
<dbReference type="InterPro" id="IPR001763">
    <property type="entry name" value="Rhodanese-like_dom"/>
</dbReference>
<feature type="domain" description="Rhodanese" evidence="2">
    <location>
        <begin position="270"/>
        <end position="361"/>
    </location>
</feature>
<dbReference type="GO" id="GO:0006749">
    <property type="term" value="P:glutathione metabolic process"/>
    <property type="evidence" value="ECO:0007669"/>
    <property type="project" value="InterPro"/>
</dbReference>
<evidence type="ECO:0000313" key="4">
    <source>
        <dbReference type="Proteomes" id="UP000613011"/>
    </source>
</evidence>
<dbReference type="Gene3D" id="3.40.250.10">
    <property type="entry name" value="Rhodanese-like domain"/>
    <property type="match status" value="2"/>
</dbReference>